<name>A0A0N4ZWC4_PARTI</name>
<dbReference type="STRING" id="131310.A0A0N4ZWC4"/>
<accession>A0A0N4ZWC4</accession>
<dbReference type="Pfam" id="PF14828">
    <property type="entry name" value="Amnionless"/>
    <property type="match status" value="1"/>
</dbReference>
<proteinExistence type="predicted"/>
<evidence type="ECO:0000256" key="1">
    <source>
        <dbReference type="SAM" id="Phobius"/>
    </source>
</evidence>
<keyword evidence="2" id="KW-1185">Reference proteome</keyword>
<evidence type="ECO:0000313" key="3">
    <source>
        <dbReference type="WBParaSite" id="PTRK_0001295550.1"/>
    </source>
</evidence>
<dbReference type="AlphaFoldDB" id="A0A0N4ZWC4"/>
<protein>
    <submittedName>
        <fullName evidence="3">Protein amnionless</fullName>
    </submittedName>
</protein>
<keyword evidence="1" id="KW-1133">Transmembrane helix</keyword>
<organism evidence="2 3">
    <name type="scientific">Parastrongyloides trichosuri</name>
    <name type="common">Possum-specific nematode worm</name>
    <dbReference type="NCBI Taxonomy" id="131310"/>
    <lineage>
        <taxon>Eukaryota</taxon>
        <taxon>Metazoa</taxon>
        <taxon>Ecdysozoa</taxon>
        <taxon>Nematoda</taxon>
        <taxon>Chromadorea</taxon>
        <taxon>Rhabditida</taxon>
        <taxon>Tylenchina</taxon>
        <taxon>Panagrolaimomorpha</taxon>
        <taxon>Strongyloidoidea</taxon>
        <taxon>Strongyloididae</taxon>
        <taxon>Parastrongyloides</taxon>
    </lineage>
</organism>
<dbReference type="WBParaSite" id="PTRK_0001295550.1">
    <property type="protein sequence ID" value="PTRK_0001295550.1"/>
    <property type="gene ID" value="PTRK_0001295550"/>
</dbReference>
<sequence>MVKILLYATTPSPPEIETQEKFNKLNNTIEGNFQWEKIKKDVVINEESGEWFIYETSDEESRLKQELMYERSSNLGEEYMKEICSFIVCPDDSEIECSNPINVMGHCCRLCGKVITFEIDRSNAIKKFVLISSVIIDKIKFKYNNTFGISLVRITSIPSKKPIYQLVVFQTVFNNDFVYQPNVINDIMNKTIGILTKLSNHKITILTENMSNFKVFWNQKKVIILLTIIVIILIIYVSSKTNLKEQLHRTLRYLFNEFPNDSYIIRYTNGSVRITETKGEDECLLKDDEENNKNINNILVK</sequence>
<dbReference type="InterPro" id="IPR026112">
    <property type="entry name" value="AMN"/>
</dbReference>
<reference evidence="3" key="1">
    <citation type="submission" date="2017-02" db="UniProtKB">
        <authorList>
            <consortium name="WormBaseParasite"/>
        </authorList>
    </citation>
    <scope>IDENTIFICATION</scope>
</reference>
<dbReference type="Proteomes" id="UP000038045">
    <property type="component" value="Unplaced"/>
</dbReference>
<feature type="transmembrane region" description="Helical" evidence="1">
    <location>
        <begin position="222"/>
        <end position="239"/>
    </location>
</feature>
<keyword evidence="1" id="KW-0472">Membrane</keyword>
<evidence type="ECO:0000313" key="2">
    <source>
        <dbReference type="Proteomes" id="UP000038045"/>
    </source>
</evidence>
<keyword evidence="1" id="KW-0812">Transmembrane</keyword>